<dbReference type="RefSeq" id="WP_339575665.1">
    <property type="nucleotide sequence ID" value="NZ_JBBIAA010000019.1"/>
</dbReference>
<evidence type="ECO:0000313" key="1">
    <source>
        <dbReference type="EMBL" id="MEJ5946281.1"/>
    </source>
</evidence>
<organism evidence="1 2">
    <name type="scientific">Pseudokineococcus basanitobsidens</name>
    <dbReference type="NCBI Taxonomy" id="1926649"/>
    <lineage>
        <taxon>Bacteria</taxon>
        <taxon>Bacillati</taxon>
        <taxon>Actinomycetota</taxon>
        <taxon>Actinomycetes</taxon>
        <taxon>Kineosporiales</taxon>
        <taxon>Kineosporiaceae</taxon>
        <taxon>Pseudokineococcus</taxon>
    </lineage>
</organism>
<gene>
    <name evidence="1" type="ORF">WDZ17_13360</name>
</gene>
<name>A0ABU8RMK9_9ACTN</name>
<sequence>MSSTTGPVEPLLVDEVQRELRRCLDRVAALGPGRLVRPGPRPVGAEAVDDEGVQAGAPVDLLRPLLQQLADAGADLEGEPRRVVPVLGAHALGHQLAVLARDVLAAAQVRDDAAALATLHNRLVALRRTL</sequence>
<dbReference type="EMBL" id="JBBIAA010000019">
    <property type="protein sequence ID" value="MEJ5946281.1"/>
    <property type="molecule type" value="Genomic_DNA"/>
</dbReference>
<reference evidence="1 2" key="1">
    <citation type="journal article" date="2017" name="Int. J. Syst. Evol. Microbiol.">
        <title>Pseudokineococcus basanitobsidens sp. nov., isolated from volcanic rock.</title>
        <authorList>
            <person name="Lee D.W."/>
            <person name="Park M.Y."/>
            <person name="Kim J.J."/>
            <person name="Kim B.S."/>
        </authorList>
    </citation>
    <scope>NUCLEOTIDE SEQUENCE [LARGE SCALE GENOMIC DNA]</scope>
    <source>
        <strain evidence="1 2">DSM 103726</strain>
    </source>
</reference>
<proteinExistence type="predicted"/>
<comment type="caution">
    <text evidence="1">The sequence shown here is derived from an EMBL/GenBank/DDBJ whole genome shotgun (WGS) entry which is preliminary data.</text>
</comment>
<protein>
    <submittedName>
        <fullName evidence="1">Uncharacterized protein</fullName>
    </submittedName>
</protein>
<accession>A0ABU8RMK9</accession>
<evidence type="ECO:0000313" key="2">
    <source>
        <dbReference type="Proteomes" id="UP001387100"/>
    </source>
</evidence>
<keyword evidence="2" id="KW-1185">Reference proteome</keyword>
<dbReference type="Proteomes" id="UP001387100">
    <property type="component" value="Unassembled WGS sequence"/>
</dbReference>